<organism evidence="1 2">
    <name type="scientific">Streptomyces parvulus</name>
    <dbReference type="NCBI Taxonomy" id="146923"/>
    <lineage>
        <taxon>Bacteria</taxon>
        <taxon>Bacillati</taxon>
        <taxon>Actinomycetota</taxon>
        <taxon>Actinomycetes</taxon>
        <taxon>Kitasatosporales</taxon>
        <taxon>Streptomycetaceae</taxon>
        <taxon>Streptomyces</taxon>
    </lineage>
</organism>
<protein>
    <submittedName>
        <fullName evidence="1">Uncharacterized protein</fullName>
    </submittedName>
</protein>
<evidence type="ECO:0000313" key="2">
    <source>
        <dbReference type="Proteomes" id="UP000253742"/>
    </source>
</evidence>
<evidence type="ECO:0000313" key="1">
    <source>
        <dbReference type="EMBL" id="RDD85731.1"/>
    </source>
</evidence>
<name>A0A369UZ07_9ACTN</name>
<dbReference type="AlphaFoldDB" id="A0A369UZ07"/>
<sequence length="181" mass="20573">MTRDRRRKMDIRATARGRYTPARRRTLPPAGLSIAEHPGELYLCGTCGQPAYPSAIGPCHFTEQDGGVYCPTFPMAANLLRMDWRLSLGLDIIREFYPWPTTGPAHRTPTMRQEFGHFTGKVYVCASCGQPAHNTSDYWGPQHFHDQWDGVHCEWFPLAGRLLITRLHPRSLADWKAGYTT</sequence>
<gene>
    <name evidence="1" type="ORF">DVZ84_28730</name>
</gene>
<dbReference type="EMBL" id="QQBH01000024">
    <property type="protein sequence ID" value="RDD85731.1"/>
    <property type="molecule type" value="Genomic_DNA"/>
</dbReference>
<dbReference type="OrthoDB" id="10013895at2"/>
<dbReference type="RefSeq" id="WP_114531713.1">
    <property type="nucleotide sequence ID" value="NZ_QQBH01000024.1"/>
</dbReference>
<dbReference type="Proteomes" id="UP000253742">
    <property type="component" value="Unassembled WGS sequence"/>
</dbReference>
<proteinExistence type="predicted"/>
<reference evidence="1 2" key="1">
    <citation type="submission" date="2018-07" db="EMBL/GenBank/DDBJ databases">
        <title>Genome guided investigation of antibiotics producing actinomycetales strain isolated from a Macau mangrove ecosystem.</title>
        <authorList>
            <person name="Hu D."/>
        </authorList>
    </citation>
    <scope>NUCLEOTIDE SEQUENCE [LARGE SCALE GENOMIC DNA]</scope>
    <source>
        <strain evidence="1 2">2297</strain>
    </source>
</reference>
<comment type="caution">
    <text evidence="1">The sequence shown here is derived from an EMBL/GenBank/DDBJ whole genome shotgun (WGS) entry which is preliminary data.</text>
</comment>
<accession>A0A369UZ07</accession>